<dbReference type="SMART" id="SM00411">
    <property type="entry name" value="BHL"/>
    <property type="match status" value="1"/>
</dbReference>
<dbReference type="EMBL" id="JADJMH010000016">
    <property type="protein sequence ID" value="MBK7676209.1"/>
    <property type="molecule type" value="Genomic_DNA"/>
</dbReference>
<dbReference type="PANTHER" id="PTHR33175:SF3">
    <property type="entry name" value="DNA-BINDING PROTEIN HU-BETA"/>
    <property type="match status" value="1"/>
</dbReference>
<dbReference type="Proteomes" id="UP000697998">
    <property type="component" value="Unassembled WGS sequence"/>
</dbReference>
<dbReference type="CDD" id="cd13831">
    <property type="entry name" value="HU"/>
    <property type="match status" value="1"/>
</dbReference>
<dbReference type="GO" id="GO:0030261">
    <property type="term" value="P:chromosome condensation"/>
    <property type="evidence" value="ECO:0007669"/>
    <property type="project" value="UniProtKB-KW"/>
</dbReference>
<reference evidence="5 6" key="1">
    <citation type="submission" date="2020-10" db="EMBL/GenBank/DDBJ databases">
        <title>Connecting structure to function with the recovery of over 1000 high-quality activated sludge metagenome-assembled genomes encoding full-length rRNA genes using long-read sequencing.</title>
        <authorList>
            <person name="Singleton C.M."/>
            <person name="Petriglieri F."/>
            <person name="Kristensen J.M."/>
            <person name="Kirkegaard R.H."/>
            <person name="Michaelsen T.Y."/>
            <person name="Andersen M.H."/>
            <person name="Karst S.M."/>
            <person name="Dueholm M.S."/>
            <person name="Nielsen P.H."/>
            <person name="Albertsen M."/>
        </authorList>
    </citation>
    <scope>NUCLEOTIDE SEQUENCE [LARGE SCALE GENOMIC DNA]</scope>
    <source>
        <strain evidence="5">EsbW_18-Q3-R4-48_BATAC.285</strain>
    </source>
</reference>
<protein>
    <submittedName>
        <fullName evidence="5">HU family DNA-binding protein</fullName>
    </submittedName>
</protein>
<keyword evidence="3 5" id="KW-0238">DNA-binding</keyword>
<dbReference type="InterPro" id="IPR020816">
    <property type="entry name" value="Histone-like_DNA-bd_CS"/>
</dbReference>
<dbReference type="GO" id="GO:0005829">
    <property type="term" value="C:cytosol"/>
    <property type="evidence" value="ECO:0007669"/>
    <property type="project" value="TreeGrafter"/>
</dbReference>
<evidence type="ECO:0000256" key="4">
    <source>
        <dbReference type="RuleBase" id="RU003939"/>
    </source>
</evidence>
<keyword evidence="2" id="KW-0226">DNA condensation</keyword>
<dbReference type="Pfam" id="PF00216">
    <property type="entry name" value="Bac_DNA_binding"/>
    <property type="match status" value="1"/>
</dbReference>
<accession>A0A935UHY0</accession>
<dbReference type="InterPro" id="IPR010992">
    <property type="entry name" value="IHF-like_DNA-bd_dom_sf"/>
</dbReference>
<gene>
    <name evidence="5" type="ORF">IPJ27_16445</name>
</gene>
<dbReference type="PROSITE" id="PS00045">
    <property type="entry name" value="HISTONE_LIKE"/>
    <property type="match status" value="1"/>
</dbReference>
<evidence type="ECO:0000256" key="1">
    <source>
        <dbReference type="ARBA" id="ARBA00010529"/>
    </source>
</evidence>
<dbReference type="Gene3D" id="4.10.520.10">
    <property type="entry name" value="IHF-like DNA-binding proteins"/>
    <property type="match status" value="1"/>
</dbReference>
<dbReference type="PANTHER" id="PTHR33175">
    <property type="entry name" value="DNA-BINDING PROTEIN HU"/>
    <property type="match status" value="1"/>
</dbReference>
<dbReference type="GO" id="GO:0003677">
    <property type="term" value="F:DNA binding"/>
    <property type="evidence" value="ECO:0007669"/>
    <property type="project" value="UniProtKB-KW"/>
</dbReference>
<evidence type="ECO:0000256" key="2">
    <source>
        <dbReference type="ARBA" id="ARBA00023067"/>
    </source>
</evidence>
<organism evidence="5 6">
    <name type="scientific">Candidatus Accumulibacter proximus</name>
    <dbReference type="NCBI Taxonomy" id="2954385"/>
    <lineage>
        <taxon>Bacteria</taxon>
        <taxon>Pseudomonadati</taxon>
        <taxon>Pseudomonadota</taxon>
        <taxon>Betaproteobacteria</taxon>
        <taxon>Candidatus Accumulibacter</taxon>
    </lineage>
</organism>
<dbReference type="InterPro" id="IPR000119">
    <property type="entry name" value="Hist_DNA-bd"/>
</dbReference>
<comment type="caution">
    <text evidence="5">The sequence shown here is derived from an EMBL/GenBank/DDBJ whole genome shotgun (WGS) entry which is preliminary data.</text>
</comment>
<name>A0A935UHY0_9PROT</name>
<dbReference type="SUPFAM" id="SSF47729">
    <property type="entry name" value="IHF-like DNA-binding proteins"/>
    <property type="match status" value="1"/>
</dbReference>
<evidence type="ECO:0000313" key="6">
    <source>
        <dbReference type="Proteomes" id="UP000697998"/>
    </source>
</evidence>
<evidence type="ECO:0000256" key="3">
    <source>
        <dbReference type="ARBA" id="ARBA00023125"/>
    </source>
</evidence>
<dbReference type="AlphaFoldDB" id="A0A935UHY0"/>
<proteinExistence type="inferred from homology"/>
<dbReference type="PRINTS" id="PR01727">
    <property type="entry name" value="DNABINDINGHU"/>
</dbReference>
<sequence>MNKTELVDAVAAKTGQTKVATAALLDGFIEAVTESLVKSESVQLIGFGAFEVTERAAREGRNPATGAALRIAAKKVVKFKPGKALTEAIAGE</sequence>
<dbReference type="GO" id="GO:0030527">
    <property type="term" value="F:structural constituent of chromatin"/>
    <property type="evidence" value="ECO:0007669"/>
    <property type="project" value="InterPro"/>
</dbReference>
<evidence type="ECO:0000313" key="5">
    <source>
        <dbReference type="EMBL" id="MBK7676209.1"/>
    </source>
</evidence>
<comment type="similarity">
    <text evidence="1 4">Belongs to the bacterial histone-like protein family.</text>
</comment>